<gene>
    <name evidence="1" type="ORF">NV381_29085</name>
</gene>
<dbReference type="RefSeq" id="WP_258216809.1">
    <property type="nucleotide sequence ID" value="NZ_JANQBD010000026.1"/>
</dbReference>
<proteinExistence type="predicted"/>
<sequence>MSASMYKHSIRSRNAAAMLLAFMLCLAAYKGYNSWMKTKLYAEAAALQAAGNDLEAEETYTRAQNINSIKYKDSETAEALAALRPVTDLKRYFGALEGDLAAANEANDINLLLKSYESFQTKAAEMAAQNEAAKKRFADMAAANKIDERFTEIFTGSKQKLIQSLEADISKKTFDSDNAIIYLQQLPAAFFTDEKTKKQQLNKLLERYDQARLDTLFKNKTYEEVLKDGVRIRKFYDSNGIEAAWLLPKLEAYAQNELAKLLTKNDLPGFISKARAYQAYKELGGSSSKVTAYVQTNIRKQFDRAEQLMASRKFTDAIALYNVLDKYQDTQKEVSNAEQLWLESDPLQLLRKTVGNEAKFTNVVSAKAAGGAKLLAAGLLDNKAIVMARLLTDQKIETAQAELDKGLTIKSVQWSEQLGDGKPDTPSLLIEAASKNRKTRYIAYEVKATQLRKILDIEADKMDIDRSGTIVFDNPAGDGAGRKAYYEYRDNKYVFAKTNVDFIDIPLTELTNHKNEKVRFQVTITSVEDNKAIAQLSNGYITLSGKFKFKTGPATITGTYTGLEEVRKPPSQLYEYKVTVTDVAQ</sequence>
<dbReference type="EMBL" id="JANQBD010000026">
    <property type="protein sequence ID" value="MCR8635262.1"/>
    <property type="molecule type" value="Genomic_DNA"/>
</dbReference>
<comment type="caution">
    <text evidence="1">The sequence shown here is derived from an EMBL/GenBank/DDBJ whole genome shotgun (WGS) entry which is preliminary data.</text>
</comment>
<accession>A0ABT1YQF5</accession>
<protein>
    <recommendedName>
        <fullName evidence="3">SbsC C-terminal domain-containing protein</fullName>
    </recommendedName>
</protein>
<keyword evidence="2" id="KW-1185">Reference proteome</keyword>
<reference evidence="1 2" key="1">
    <citation type="submission" date="2022-08" db="EMBL/GenBank/DDBJ databases">
        <title>Paenibacillus endoradicis sp. nov., Paenibacillus radicibacter sp. nov and Paenibacillus pararadicis sp. nov., three cold-adapted plant growth-promoting bacteria isolated from root of Larix gmelinii in Great Khingan.</title>
        <authorList>
            <person name="Xue H."/>
        </authorList>
    </citation>
    <scope>NUCLEOTIDE SEQUENCE [LARGE SCALE GENOMIC DNA]</scope>
    <source>
        <strain evidence="1 2">N5-1-1-5</strain>
    </source>
</reference>
<evidence type="ECO:0008006" key="3">
    <source>
        <dbReference type="Google" id="ProtNLM"/>
    </source>
</evidence>
<name>A0ABT1YQF5_9BACL</name>
<organism evidence="1 2">
    <name type="scientific">Paenibacillus radicis</name>
    <name type="common">ex Xue et al. 2023</name>
    <dbReference type="NCBI Taxonomy" id="2972489"/>
    <lineage>
        <taxon>Bacteria</taxon>
        <taxon>Bacillati</taxon>
        <taxon>Bacillota</taxon>
        <taxon>Bacilli</taxon>
        <taxon>Bacillales</taxon>
        <taxon>Paenibacillaceae</taxon>
        <taxon>Paenibacillus</taxon>
    </lineage>
</organism>
<evidence type="ECO:0000313" key="1">
    <source>
        <dbReference type="EMBL" id="MCR8635262.1"/>
    </source>
</evidence>
<evidence type="ECO:0000313" key="2">
    <source>
        <dbReference type="Proteomes" id="UP001300012"/>
    </source>
</evidence>
<dbReference type="Proteomes" id="UP001300012">
    <property type="component" value="Unassembled WGS sequence"/>
</dbReference>